<dbReference type="AlphaFoldDB" id="A0A4P6YRW9"/>
<name>A0A4P6YRW9_9LACO</name>
<dbReference type="Proteomes" id="UP000292886">
    <property type="component" value="Chromosome"/>
</dbReference>
<dbReference type="EMBL" id="CP037940">
    <property type="protein sequence ID" value="QBO35409.1"/>
    <property type="molecule type" value="Genomic_DNA"/>
</dbReference>
<dbReference type="RefSeq" id="WP_133362489.1">
    <property type="nucleotide sequence ID" value="NZ_CP037940.1"/>
</dbReference>
<protein>
    <submittedName>
        <fullName evidence="1">DUF1351 domain-containing protein</fullName>
    </submittedName>
</protein>
<organism evidence="1 2">
    <name type="scientific">Periweissella cryptocerci</name>
    <dbReference type="NCBI Taxonomy" id="2506420"/>
    <lineage>
        <taxon>Bacteria</taxon>
        <taxon>Bacillati</taxon>
        <taxon>Bacillota</taxon>
        <taxon>Bacilli</taxon>
        <taxon>Lactobacillales</taxon>
        <taxon>Lactobacillaceae</taxon>
        <taxon>Periweissella</taxon>
    </lineage>
</organism>
<accession>A0A4P6YRW9</accession>
<evidence type="ECO:0000313" key="2">
    <source>
        <dbReference type="Proteomes" id="UP000292886"/>
    </source>
</evidence>
<dbReference type="InterPro" id="IPR009785">
    <property type="entry name" value="Prophage_Lj928_Orf309"/>
</dbReference>
<keyword evidence="2" id="KW-1185">Reference proteome</keyword>
<evidence type="ECO:0000313" key="1">
    <source>
        <dbReference type="EMBL" id="QBO35409.1"/>
    </source>
</evidence>
<gene>
    <name evidence="1" type="ORF">EQG49_02480</name>
</gene>
<dbReference type="OrthoDB" id="2193070at2"/>
<reference evidence="2" key="1">
    <citation type="submission" date="2019-03" db="EMBL/GenBank/DDBJ databases">
        <title>Weissella sp. 26KH-42 Genome sequencing.</title>
        <authorList>
            <person name="Heo J."/>
            <person name="Kim S.-J."/>
            <person name="Kim J.-S."/>
            <person name="Hong S.-B."/>
            <person name="Kwon S.-W."/>
        </authorList>
    </citation>
    <scope>NUCLEOTIDE SEQUENCE [LARGE SCALE GENOMIC DNA]</scope>
    <source>
        <strain evidence="2">26KH-42</strain>
    </source>
</reference>
<dbReference type="KEGG" id="wei:EQG49_02480"/>
<proteinExistence type="predicted"/>
<dbReference type="Pfam" id="PF07083">
    <property type="entry name" value="DUF1351"/>
    <property type="match status" value="1"/>
</dbReference>
<sequence length="301" mass="33805">MNELTTIPTFNVEFTQSNIAIENEEQFGDRVNAYADKYRDLVVTAESKDSDKKLKQEINKVAKSIDDQRKAIKTEYNKPLAEFEAKVNGWSKALKDVAKDIDNGVKVFEELEKEQRLESVKALITEMAPEYHVEADEIEIQPSWTNKSTTKKAILDGIAGEMIHLKLEQETRLANIEVVTKYAKRMGEEPEAWIGLVDTFDTVLIMQRIDDAVTAKEKRIEAEKAREIADIEAKKAALVETDNGMKVDVDTGEVIEEQQQVTFTLQGNKEQLDAVARAIIKAGATVLMSSDRKTVLVNKAG</sequence>